<name>A0A927D6T7_9RHOB</name>
<dbReference type="PANTHER" id="PTHR30055">
    <property type="entry name" value="HTH-TYPE TRANSCRIPTIONAL REGULATOR RUTR"/>
    <property type="match status" value="1"/>
</dbReference>
<sequence>MSSTNLTTRARILKSTQDLLEAGRVTEVRMSDIAKLSGISRQALYLHFPNRADLLVATTRYLDEVHAIETVFDQRVVPAKGLDKLTEFVAVWGNYIPKIHGVGKALMAMMDGDAEARAAWDNRMTAVRRIAASVVESLQDEGRLSPELSKKEATDLLWTLVSVRNWESLRHDCRWSQKRYISHMERAAIALLTA</sequence>
<evidence type="ECO:0000259" key="5">
    <source>
        <dbReference type="PROSITE" id="PS50977"/>
    </source>
</evidence>
<dbReference type="EMBL" id="JACTAG010000003">
    <property type="protein sequence ID" value="MBD3666065.1"/>
    <property type="molecule type" value="Genomic_DNA"/>
</dbReference>
<dbReference type="SUPFAM" id="SSF46689">
    <property type="entry name" value="Homeodomain-like"/>
    <property type="match status" value="1"/>
</dbReference>
<dbReference type="PROSITE" id="PS50977">
    <property type="entry name" value="HTH_TETR_2"/>
    <property type="match status" value="1"/>
</dbReference>
<keyword evidence="2 4" id="KW-0238">DNA-binding</keyword>
<dbReference type="AlphaFoldDB" id="A0A927D6T7"/>
<dbReference type="SUPFAM" id="SSF48498">
    <property type="entry name" value="Tetracyclin repressor-like, C-terminal domain"/>
    <property type="match status" value="1"/>
</dbReference>
<evidence type="ECO:0000313" key="7">
    <source>
        <dbReference type="Proteomes" id="UP000635142"/>
    </source>
</evidence>
<proteinExistence type="predicted"/>
<evidence type="ECO:0000256" key="4">
    <source>
        <dbReference type="PROSITE-ProRule" id="PRU00335"/>
    </source>
</evidence>
<keyword evidence="7" id="KW-1185">Reference proteome</keyword>
<dbReference type="GO" id="GO:0003700">
    <property type="term" value="F:DNA-binding transcription factor activity"/>
    <property type="evidence" value="ECO:0007669"/>
    <property type="project" value="TreeGrafter"/>
</dbReference>
<dbReference type="GO" id="GO:0000976">
    <property type="term" value="F:transcription cis-regulatory region binding"/>
    <property type="evidence" value="ECO:0007669"/>
    <property type="project" value="TreeGrafter"/>
</dbReference>
<dbReference type="RefSeq" id="WP_191077080.1">
    <property type="nucleotide sequence ID" value="NZ_JACTAG010000003.1"/>
</dbReference>
<dbReference type="InterPro" id="IPR001647">
    <property type="entry name" value="HTH_TetR"/>
</dbReference>
<reference evidence="6" key="1">
    <citation type="submission" date="2020-08" db="EMBL/GenBank/DDBJ databases">
        <title>Sulfitobacter aestuariivivens sp. nov., isolated from a tidal flat.</title>
        <authorList>
            <person name="Park S."/>
            <person name="Yoon J.-H."/>
        </authorList>
    </citation>
    <scope>NUCLEOTIDE SEQUENCE</scope>
    <source>
        <strain evidence="6">TSTF-M16</strain>
    </source>
</reference>
<evidence type="ECO:0000256" key="2">
    <source>
        <dbReference type="ARBA" id="ARBA00023125"/>
    </source>
</evidence>
<dbReference type="PANTHER" id="PTHR30055:SF234">
    <property type="entry name" value="HTH-TYPE TRANSCRIPTIONAL REGULATOR BETI"/>
    <property type="match status" value="1"/>
</dbReference>
<keyword evidence="1" id="KW-0805">Transcription regulation</keyword>
<evidence type="ECO:0000313" key="6">
    <source>
        <dbReference type="EMBL" id="MBD3666065.1"/>
    </source>
</evidence>
<keyword evidence="3" id="KW-0804">Transcription</keyword>
<evidence type="ECO:0000256" key="3">
    <source>
        <dbReference type="ARBA" id="ARBA00023163"/>
    </source>
</evidence>
<dbReference type="InterPro" id="IPR036271">
    <property type="entry name" value="Tet_transcr_reg_TetR-rel_C_sf"/>
</dbReference>
<gene>
    <name evidence="6" type="ORF">H9Q16_19170</name>
</gene>
<dbReference type="InterPro" id="IPR009057">
    <property type="entry name" value="Homeodomain-like_sf"/>
</dbReference>
<accession>A0A927D6T7</accession>
<protein>
    <submittedName>
        <fullName evidence="6">TetR/AcrR family transcriptional regulator</fullName>
    </submittedName>
</protein>
<dbReference type="Proteomes" id="UP000635142">
    <property type="component" value="Unassembled WGS sequence"/>
</dbReference>
<feature type="DNA-binding region" description="H-T-H motif" evidence="4">
    <location>
        <begin position="29"/>
        <end position="48"/>
    </location>
</feature>
<organism evidence="6 7">
    <name type="scientific">Sulfitobacter aestuariivivens</name>
    <dbReference type="NCBI Taxonomy" id="2766981"/>
    <lineage>
        <taxon>Bacteria</taxon>
        <taxon>Pseudomonadati</taxon>
        <taxon>Pseudomonadota</taxon>
        <taxon>Alphaproteobacteria</taxon>
        <taxon>Rhodobacterales</taxon>
        <taxon>Roseobacteraceae</taxon>
        <taxon>Sulfitobacter</taxon>
    </lineage>
</organism>
<comment type="caution">
    <text evidence="6">The sequence shown here is derived from an EMBL/GenBank/DDBJ whole genome shotgun (WGS) entry which is preliminary data.</text>
</comment>
<dbReference type="Pfam" id="PF00440">
    <property type="entry name" value="TetR_N"/>
    <property type="match status" value="1"/>
</dbReference>
<evidence type="ECO:0000256" key="1">
    <source>
        <dbReference type="ARBA" id="ARBA00023015"/>
    </source>
</evidence>
<dbReference type="InterPro" id="IPR050109">
    <property type="entry name" value="HTH-type_TetR-like_transc_reg"/>
</dbReference>
<dbReference type="Gene3D" id="1.10.357.10">
    <property type="entry name" value="Tetracycline Repressor, domain 2"/>
    <property type="match status" value="1"/>
</dbReference>
<feature type="domain" description="HTH tetR-type" evidence="5">
    <location>
        <begin position="6"/>
        <end position="66"/>
    </location>
</feature>